<proteinExistence type="predicted"/>
<sequence length="428" mass="48805">MASSIASDPVSALPDDILHRIILYPLTLKQRAIASLVSKSWRRMIASFNDCNFAQTHSTNSYCAFCYRYFSLVCCEICFGLHPVFKLTADDSFIEFYLFVPRTHASFNLSPAILESRLLTFLHLKGYIFEEKNFEELPSLKEIYFDYVSISPTNLSKFISGCPSIVELILKDCYNDKYCLSPISLSDMNELKKVHVSGTDIESIEIKTRNMLEFHLFSLTSALKLDLRACSKLQALKIDCEYIPIGFPKEISSAFPRLNSLFLRLCKRLNKIKLLSPELENLNLSDMVDLDDAIIVTPNLRSLLQLRNFAKNLGENLTFSLTTNATESKERVIKKGNYPLPASTPPLADPEDIDSYSNEQLEVVQVKNKARNLLHNAISGEEYEKILSCDTAKEMWDKLEVTYDGTSKVKETHINMLVHDYELFSMKE</sequence>
<reference evidence="2" key="2">
    <citation type="submission" date="2025-08" db="UniProtKB">
        <authorList>
            <consortium name="RefSeq"/>
        </authorList>
    </citation>
    <scope>IDENTIFICATION</scope>
    <source>
        <tissue evidence="2">Leaf</tissue>
    </source>
</reference>
<name>A0AC58TG58_TOBAC</name>
<evidence type="ECO:0000313" key="2">
    <source>
        <dbReference type="RefSeq" id="XP_075096217.1"/>
    </source>
</evidence>
<evidence type="ECO:0000313" key="1">
    <source>
        <dbReference type="Proteomes" id="UP000790787"/>
    </source>
</evidence>
<reference evidence="1" key="1">
    <citation type="journal article" date="2014" name="Nat. Commun.">
        <title>The tobacco genome sequence and its comparison with those of tomato and potato.</title>
        <authorList>
            <person name="Sierro N."/>
            <person name="Battey J.N."/>
            <person name="Ouadi S."/>
            <person name="Bakaher N."/>
            <person name="Bovet L."/>
            <person name="Willig A."/>
            <person name="Goepfert S."/>
            <person name="Peitsch M.C."/>
            <person name="Ivanov N.V."/>
        </authorList>
    </citation>
    <scope>NUCLEOTIDE SEQUENCE [LARGE SCALE GENOMIC DNA]</scope>
</reference>
<protein>
    <submittedName>
        <fullName evidence="2">Uncharacterized protein LOC142174338</fullName>
    </submittedName>
</protein>
<dbReference type="Proteomes" id="UP000790787">
    <property type="component" value="Chromosome 20"/>
</dbReference>
<dbReference type="RefSeq" id="XP_075096217.1">
    <property type="nucleotide sequence ID" value="XM_075240116.1"/>
</dbReference>
<keyword evidence="1" id="KW-1185">Reference proteome</keyword>
<organism evidence="1 2">
    <name type="scientific">Nicotiana tabacum</name>
    <name type="common">Common tobacco</name>
    <dbReference type="NCBI Taxonomy" id="4097"/>
    <lineage>
        <taxon>Eukaryota</taxon>
        <taxon>Viridiplantae</taxon>
        <taxon>Streptophyta</taxon>
        <taxon>Embryophyta</taxon>
        <taxon>Tracheophyta</taxon>
        <taxon>Spermatophyta</taxon>
        <taxon>Magnoliopsida</taxon>
        <taxon>eudicotyledons</taxon>
        <taxon>Gunneridae</taxon>
        <taxon>Pentapetalae</taxon>
        <taxon>asterids</taxon>
        <taxon>lamiids</taxon>
        <taxon>Solanales</taxon>
        <taxon>Solanaceae</taxon>
        <taxon>Nicotianoideae</taxon>
        <taxon>Nicotianeae</taxon>
        <taxon>Nicotiana</taxon>
    </lineage>
</organism>
<gene>
    <name evidence="2" type="primary">LOC142174338</name>
</gene>
<accession>A0AC58TG58</accession>